<sequence>MLTKALTGMWEQIGSELWSGGLTDDVVRPLESEVFRDFQEWHQKVYHVIPGRHAGLLPGESALRWEADGKSIGLVTVNTVFRMVSADADDGLAGCAEEQLRCAVGEEFDTWAGSNDLTLLLAGHTGSLPDLSGLPSPVLPLAGSGDEDALWHVLPHGADSVHQLLRVNLARGTRPEVTDIGTGHTLALQGPRFPTPEQAPARATQDASPQEDCEEGPLLDAFYQQAATGRMVLVLVSGPEANGGPIDTDELNRRLAQAAFGAMPHPIPPLKETWAAAREELTPQQLEHHLQALRGAPGAFPQAAHRLLRSPWWRIYDFTGSDTFATAVAQNPKLAETVSLVNAGQAGPGDKKSVVEVIAMNGTVGNTSGTVDFGEIPVNGSDPRNLWFRQFQAEVLIRPTLFMALSPDSAALWETLAMTGRLSGAEEFPGFIVTSDGTLADRARLRRASLSHIRQSPFTFSTHCLPSGHQSLIEGQRLLAQSYAGELKGTGVARVATLVSKASKGSRGFLEGRDAEWGDIIDKVAAELSMKDALEDAGRTSSGSRAPIVLLKGSAGSGKTTALMQYAYRLHAMGKNVGWVDRDVSVSRRTIEAQAREHRLNAIFIDDVDIFGKQATSLLKNLSNGGQTLVVAAIRTTRENELDATFTPDIVQADTPLNDDDLRKLIKVLKKNGLLGILKQHRLPHQRINTLRTICEKSLLAAMIQVVTGEPFEAKIRSEFQQLDSGQRAAYATVCLFESALIYKQRGIDEEDLLLIVASPAAPTRRHRDAVSQLVRMGMLVRAADGRLRCRQRAIADSVVDSVLRANLDQLASVARHLLVFYAARARNIQDNDHPIRRAMIRLLSHSLMRDLKLPVETVREIYDAAHDSLQDDRHYWLQRGSFELEHGHLRIARNHLETAKGCDGGEQDPLVRTTSSAIHLKAAAEAPKNPGLESAAVNAVHDLHAVTKQCGASAPHSYAILAREGTKWLDSCISTLAAQVFLDTKTLILEVIAEGKVFCRNNHQFMDIAATYEPVLKKLLPKGPGVPL</sequence>
<organism evidence="3">
    <name type="scientific">Streptomyces sp. NBC_00093</name>
    <dbReference type="NCBI Taxonomy" id="2975649"/>
    <lineage>
        <taxon>Bacteria</taxon>
        <taxon>Bacillati</taxon>
        <taxon>Actinomycetota</taxon>
        <taxon>Actinomycetes</taxon>
        <taxon>Kitasatosporales</taxon>
        <taxon>Streptomycetaceae</taxon>
        <taxon>Streptomyces</taxon>
    </lineage>
</organism>
<name>A0AAU2A1D6_9ACTN</name>
<protein>
    <recommendedName>
        <fullName evidence="2">Novel STAND NTPase 5 domain-containing protein</fullName>
    </recommendedName>
</protein>
<dbReference type="AlphaFoldDB" id="A0AAU2A1D6"/>
<dbReference type="InterPro" id="IPR057574">
    <property type="entry name" value="nSTAND_NTPase5_dom"/>
</dbReference>
<dbReference type="CDD" id="cd01120">
    <property type="entry name" value="RecA-like_superfamily"/>
    <property type="match status" value="1"/>
</dbReference>
<dbReference type="InterPro" id="IPR027417">
    <property type="entry name" value="P-loop_NTPase"/>
</dbReference>
<gene>
    <name evidence="3" type="ORF">OHA22_20055</name>
</gene>
<evidence type="ECO:0000313" key="3">
    <source>
        <dbReference type="EMBL" id="WTT17667.1"/>
    </source>
</evidence>
<proteinExistence type="predicted"/>
<reference evidence="3" key="1">
    <citation type="submission" date="2022-10" db="EMBL/GenBank/DDBJ databases">
        <title>The complete genomes of actinobacterial strains from the NBC collection.</title>
        <authorList>
            <person name="Joergensen T.S."/>
            <person name="Alvarez Arevalo M."/>
            <person name="Sterndorff E.B."/>
            <person name="Faurdal D."/>
            <person name="Vuksanovic O."/>
            <person name="Mourched A.-S."/>
            <person name="Charusanti P."/>
            <person name="Shaw S."/>
            <person name="Blin K."/>
            <person name="Weber T."/>
        </authorList>
    </citation>
    <scope>NUCLEOTIDE SEQUENCE</scope>
    <source>
        <strain evidence="3">NBC_00093</strain>
    </source>
</reference>
<dbReference type="Gene3D" id="3.40.50.300">
    <property type="entry name" value="P-loop containing nucleotide triphosphate hydrolases"/>
    <property type="match status" value="1"/>
</dbReference>
<dbReference type="EMBL" id="CP108222">
    <property type="protein sequence ID" value="WTT17667.1"/>
    <property type="molecule type" value="Genomic_DNA"/>
</dbReference>
<dbReference type="SUPFAM" id="SSF52540">
    <property type="entry name" value="P-loop containing nucleoside triphosphate hydrolases"/>
    <property type="match status" value="1"/>
</dbReference>
<accession>A0AAU2A1D6</accession>
<evidence type="ECO:0000256" key="1">
    <source>
        <dbReference type="SAM" id="MobiDB-lite"/>
    </source>
</evidence>
<feature type="domain" description="Novel STAND NTPase 5" evidence="2">
    <location>
        <begin position="508"/>
        <end position="646"/>
    </location>
</feature>
<dbReference type="Pfam" id="PF25199">
    <property type="entry name" value="nSTAND_NTPase5"/>
    <property type="match status" value="1"/>
</dbReference>
<evidence type="ECO:0000259" key="2">
    <source>
        <dbReference type="Pfam" id="PF25199"/>
    </source>
</evidence>
<feature type="region of interest" description="Disordered" evidence="1">
    <location>
        <begin position="186"/>
        <end position="214"/>
    </location>
</feature>